<feature type="transmembrane region" description="Helical" evidence="9">
    <location>
        <begin position="425"/>
        <end position="442"/>
    </location>
</feature>
<keyword evidence="4" id="KW-1003">Cell membrane</keyword>
<reference evidence="10" key="1">
    <citation type="submission" date="2008-01" db="EMBL/GenBank/DDBJ databases">
        <title>Complete sequence of chromosome of Caulobacter sp. K31.</title>
        <authorList>
            <consortium name="US DOE Joint Genome Institute"/>
            <person name="Copeland A."/>
            <person name="Lucas S."/>
            <person name="Lapidus A."/>
            <person name="Barry K."/>
            <person name="Glavina del Rio T."/>
            <person name="Dalin E."/>
            <person name="Tice H."/>
            <person name="Pitluck S."/>
            <person name="Bruce D."/>
            <person name="Goodwin L."/>
            <person name="Thompson L.S."/>
            <person name="Brettin T."/>
            <person name="Detter J.C."/>
            <person name="Han C."/>
            <person name="Schmutz J."/>
            <person name="Larimer F."/>
            <person name="Land M."/>
            <person name="Hauser L."/>
            <person name="Kyrpides N."/>
            <person name="Kim E."/>
            <person name="Stephens C."/>
            <person name="Richardson P."/>
        </authorList>
    </citation>
    <scope>NUCLEOTIDE SEQUENCE [LARGE SCALE GENOMIC DNA]</scope>
    <source>
        <strain evidence="10">K31</strain>
    </source>
</reference>
<feature type="transmembrane region" description="Helical" evidence="9">
    <location>
        <begin position="209"/>
        <end position="231"/>
    </location>
</feature>
<dbReference type="PANTHER" id="PTHR42770">
    <property type="entry name" value="AMINO ACID TRANSPORTER-RELATED"/>
    <property type="match status" value="1"/>
</dbReference>
<feature type="transmembrane region" description="Helical" evidence="9">
    <location>
        <begin position="171"/>
        <end position="189"/>
    </location>
</feature>
<dbReference type="PANTHER" id="PTHR42770:SF18">
    <property type="entry name" value="ARGININE_AGMATINE ANTIPORTER"/>
    <property type="match status" value="1"/>
</dbReference>
<comment type="similarity">
    <text evidence="2">Belongs to the amino acid-polyamine-organocation (APC) superfamily. Basic amino acid/polyamine antiporter (APA) (TC 2.A.3.2) family.</text>
</comment>
<comment type="subcellular location">
    <subcellularLocation>
        <location evidence="1">Cell membrane</location>
        <topology evidence="1">Multi-pass membrane protein</topology>
    </subcellularLocation>
</comment>
<evidence type="ECO:0000256" key="1">
    <source>
        <dbReference type="ARBA" id="ARBA00004651"/>
    </source>
</evidence>
<evidence type="ECO:0000256" key="2">
    <source>
        <dbReference type="ARBA" id="ARBA00008220"/>
    </source>
</evidence>
<dbReference type="Gene3D" id="1.20.1740.10">
    <property type="entry name" value="Amino acid/polyamine transporter I"/>
    <property type="match status" value="1"/>
</dbReference>
<evidence type="ECO:0000256" key="3">
    <source>
        <dbReference type="ARBA" id="ARBA00021069"/>
    </source>
</evidence>
<dbReference type="eggNOG" id="COG0531">
    <property type="taxonomic scope" value="Bacteria"/>
</dbReference>
<comment type="function">
    <text evidence="8">Major component of the acid-resistance (AR) system allowing enteric pathogens to survive the acidic environment in the stomach. Exchanges extracellular arginine for its intracellular decarboxylation product agmatine (Agm) thereby expelling intracellular protons. Probably undergoes several conformational states in order to translocate the substrate across the membrane; keeps the substrate accessible to only 1 side of the membrane at a time by opening and closing 3 membrane-internal gates.</text>
</comment>
<keyword evidence="5 9" id="KW-0812">Transmembrane</keyword>
<gene>
    <name evidence="10" type="ordered locus">Caul_3940</name>
</gene>
<evidence type="ECO:0000256" key="9">
    <source>
        <dbReference type="SAM" id="Phobius"/>
    </source>
</evidence>
<feature type="transmembrane region" description="Helical" evidence="9">
    <location>
        <begin position="140"/>
        <end position="159"/>
    </location>
</feature>
<evidence type="ECO:0000256" key="5">
    <source>
        <dbReference type="ARBA" id="ARBA00022692"/>
    </source>
</evidence>
<sequence>MTETPQKVPIPKIVAPKAPTSRELGFWMCTALVVGNMIGSGVFMLPASLAPYGWNAVFGWLVTIAGGVALAFVFAGLAREFPKAGGPYAYTHEAFGPLVGFMVAWSYWISLWVGNAAIATGAVSYLSVIFPAIAKVPGMHLLVTLGSVWLMVGINIVGARLAGRVQLVTTVLKLMPLVAVAGLAFWVIGRDHGASLTPFRAADIRPGGVTASAALTLWALLGLESATVPAGKVHDPVRTIPRATLVGTIFTGLVYLLVCSAVVLLTPTDALKVSNAPLSDFVALHWGGSAGKVLALFAAISAFGALNGWVLLQGEMPYAMAKGGVFPAFLAKESVRGAPVRAHLLSAGFLTVLVLMNYAKSMADLFTFIALVATTASLFAYLACALAALKLQSTGRIAPARTLTVVAILAGLYAAFTLVGAGGKAVALGVGLLAIGAPFYWLTRGKPLAAVHPGDHRDPS</sequence>
<feature type="transmembrane region" description="Helical" evidence="9">
    <location>
        <begin position="243"/>
        <end position="265"/>
    </location>
</feature>
<dbReference type="KEGG" id="cak:Caul_3940"/>
<feature type="transmembrane region" description="Helical" evidence="9">
    <location>
        <begin position="24"/>
        <end position="45"/>
    </location>
</feature>
<dbReference type="OrthoDB" id="3185104at2"/>
<evidence type="ECO:0000256" key="4">
    <source>
        <dbReference type="ARBA" id="ARBA00022475"/>
    </source>
</evidence>
<evidence type="ECO:0000313" key="10">
    <source>
        <dbReference type="EMBL" id="ABZ73065.1"/>
    </source>
</evidence>
<keyword evidence="7 9" id="KW-0472">Membrane</keyword>
<dbReference type="GO" id="GO:0005886">
    <property type="term" value="C:plasma membrane"/>
    <property type="evidence" value="ECO:0007669"/>
    <property type="project" value="UniProtKB-SubCell"/>
</dbReference>
<dbReference type="Pfam" id="PF13520">
    <property type="entry name" value="AA_permease_2"/>
    <property type="match status" value="1"/>
</dbReference>
<organism evidence="10">
    <name type="scientific">Caulobacter sp. (strain K31)</name>
    <dbReference type="NCBI Taxonomy" id="366602"/>
    <lineage>
        <taxon>Bacteria</taxon>
        <taxon>Pseudomonadati</taxon>
        <taxon>Pseudomonadota</taxon>
        <taxon>Alphaproteobacteria</taxon>
        <taxon>Caulobacterales</taxon>
        <taxon>Caulobacteraceae</taxon>
        <taxon>Caulobacter</taxon>
    </lineage>
</organism>
<accession>B0SW21</accession>
<dbReference type="GO" id="GO:0022857">
    <property type="term" value="F:transmembrane transporter activity"/>
    <property type="evidence" value="ECO:0007669"/>
    <property type="project" value="InterPro"/>
</dbReference>
<keyword evidence="6 9" id="KW-1133">Transmembrane helix</keyword>
<evidence type="ECO:0000256" key="7">
    <source>
        <dbReference type="ARBA" id="ARBA00023136"/>
    </source>
</evidence>
<dbReference type="EMBL" id="CP000927">
    <property type="protein sequence ID" value="ABZ73065.1"/>
    <property type="molecule type" value="Genomic_DNA"/>
</dbReference>
<feature type="transmembrane region" description="Helical" evidence="9">
    <location>
        <begin position="365"/>
        <end position="388"/>
    </location>
</feature>
<dbReference type="AlphaFoldDB" id="B0SW21"/>
<feature type="transmembrane region" description="Helical" evidence="9">
    <location>
        <begin position="400"/>
        <end position="419"/>
    </location>
</feature>
<protein>
    <recommendedName>
        <fullName evidence="3">Arginine/agmatine antiporter</fullName>
    </recommendedName>
</protein>
<dbReference type="HOGENOM" id="CLU_007946_1_0_5"/>
<feature type="transmembrane region" description="Helical" evidence="9">
    <location>
        <begin position="293"/>
        <end position="312"/>
    </location>
</feature>
<dbReference type="InterPro" id="IPR002293">
    <property type="entry name" value="AA/rel_permease1"/>
</dbReference>
<name>B0SW21_CAUSK</name>
<evidence type="ECO:0000256" key="8">
    <source>
        <dbReference type="ARBA" id="ARBA00045636"/>
    </source>
</evidence>
<dbReference type="STRING" id="366602.Caul_3940"/>
<feature type="transmembrane region" description="Helical" evidence="9">
    <location>
        <begin position="57"/>
        <end position="78"/>
    </location>
</feature>
<evidence type="ECO:0000256" key="6">
    <source>
        <dbReference type="ARBA" id="ARBA00022989"/>
    </source>
</evidence>
<proteinExistence type="inferred from homology"/>
<dbReference type="PIRSF" id="PIRSF006060">
    <property type="entry name" value="AA_transporter"/>
    <property type="match status" value="1"/>
</dbReference>
<dbReference type="InterPro" id="IPR050367">
    <property type="entry name" value="APC_superfamily"/>
</dbReference>